<gene>
    <name evidence="3" type="ORF">EDB81DRAFT_78662</name>
</gene>
<feature type="compositionally biased region" description="Polar residues" evidence="1">
    <location>
        <begin position="154"/>
        <end position="163"/>
    </location>
</feature>
<sequence>MKTSTILAAAVAATTAMARAIPQTPEQFPAKGYYLPELPQEVPTPEHESMQSEEVEEPKSAVELSLSREMADDSINDDNVTKTDTAPSSVVSHTTRAVSSEDAEEENDEEDSDEDSDDEDDDEKDGAKGEDTKEENEKTNSMQWTRLDAAKADLTTNKSKSNSNMANYESWVAKGLLNDTYDPKVTHSFNKTLTDQGPQNVDETAQNTEPLTTTAIKDKIKLLSGSVGERDVDEAAQDRDAADEKLEFLAALGEFLTDKKSEPLAIEKKIKLDCELILAQDVNETAAQDTDSTDEKLHFLVALGELLTDKKSNPLASDEKVKLVCKPSVAQDVNKPDQDTESLTKTAVKESIKLLSGLITPQHDRPVQDDEPAKDDEPAQDAKPHVVEGEFYAWATKAQKEAARNAEPKSTKEKRELSVVTRDIDETAKAKKPWINKTMMDAYVMEAQDDETTNGENDKEADKEKMSLAAKVKADGWVMQ</sequence>
<accession>A0A9P9EH21</accession>
<dbReference type="EMBL" id="JAGMUV010000013">
    <property type="protein sequence ID" value="KAH7136406.1"/>
    <property type="molecule type" value="Genomic_DNA"/>
</dbReference>
<dbReference type="OrthoDB" id="10674526at2759"/>
<feature type="compositionally biased region" description="Basic and acidic residues" evidence="1">
    <location>
        <begin position="125"/>
        <end position="138"/>
    </location>
</feature>
<feature type="region of interest" description="Disordered" evidence="1">
    <location>
        <begin position="189"/>
        <end position="209"/>
    </location>
</feature>
<evidence type="ECO:0000256" key="1">
    <source>
        <dbReference type="SAM" id="MobiDB-lite"/>
    </source>
</evidence>
<organism evidence="3 4">
    <name type="scientific">Dactylonectria macrodidyma</name>
    <dbReference type="NCBI Taxonomy" id="307937"/>
    <lineage>
        <taxon>Eukaryota</taxon>
        <taxon>Fungi</taxon>
        <taxon>Dikarya</taxon>
        <taxon>Ascomycota</taxon>
        <taxon>Pezizomycotina</taxon>
        <taxon>Sordariomycetes</taxon>
        <taxon>Hypocreomycetidae</taxon>
        <taxon>Hypocreales</taxon>
        <taxon>Nectriaceae</taxon>
        <taxon>Dactylonectria</taxon>
    </lineage>
</organism>
<evidence type="ECO:0000313" key="3">
    <source>
        <dbReference type="EMBL" id="KAH7136406.1"/>
    </source>
</evidence>
<keyword evidence="4" id="KW-1185">Reference proteome</keyword>
<dbReference type="Proteomes" id="UP000738349">
    <property type="component" value="Unassembled WGS sequence"/>
</dbReference>
<proteinExistence type="predicted"/>
<comment type="caution">
    <text evidence="3">The sequence shown here is derived from an EMBL/GenBank/DDBJ whole genome shotgun (WGS) entry which is preliminary data.</text>
</comment>
<feature type="signal peptide" evidence="2">
    <location>
        <begin position="1"/>
        <end position="20"/>
    </location>
</feature>
<feature type="region of interest" description="Disordered" evidence="1">
    <location>
        <begin position="22"/>
        <end position="163"/>
    </location>
</feature>
<feature type="region of interest" description="Disordered" evidence="1">
    <location>
        <begin position="355"/>
        <end position="419"/>
    </location>
</feature>
<feature type="compositionally biased region" description="Basic and acidic residues" evidence="1">
    <location>
        <begin position="398"/>
        <end position="419"/>
    </location>
</feature>
<protein>
    <submittedName>
        <fullName evidence="3">Uncharacterized protein</fullName>
    </submittedName>
</protein>
<keyword evidence="2" id="KW-0732">Signal</keyword>
<reference evidence="3" key="1">
    <citation type="journal article" date="2021" name="Nat. Commun.">
        <title>Genetic determinants of endophytism in the Arabidopsis root mycobiome.</title>
        <authorList>
            <person name="Mesny F."/>
            <person name="Miyauchi S."/>
            <person name="Thiergart T."/>
            <person name="Pickel B."/>
            <person name="Atanasova L."/>
            <person name="Karlsson M."/>
            <person name="Huettel B."/>
            <person name="Barry K.W."/>
            <person name="Haridas S."/>
            <person name="Chen C."/>
            <person name="Bauer D."/>
            <person name="Andreopoulos W."/>
            <person name="Pangilinan J."/>
            <person name="LaButti K."/>
            <person name="Riley R."/>
            <person name="Lipzen A."/>
            <person name="Clum A."/>
            <person name="Drula E."/>
            <person name="Henrissat B."/>
            <person name="Kohler A."/>
            <person name="Grigoriev I.V."/>
            <person name="Martin F.M."/>
            <person name="Hacquard S."/>
        </authorList>
    </citation>
    <scope>NUCLEOTIDE SEQUENCE</scope>
    <source>
        <strain evidence="3">MPI-CAGE-AT-0147</strain>
    </source>
</reference>
<feature type="compositionally biased region" description="Acidic residues" evidence="1">
    <location>
        <begin position="101"/>
        <end position="124"/>
    </location>
</feature>
<feature type="compositionally biased region" description="Basic and acidic residues" evidence="1">
    <location>
        <begin position="375"/>
        <end position="388"/>
    </location>
</feature>
<dbReference type="AlphaFoldDB" id="A0A9P9EH21"/>
<feature type="chain" id="PRO_5040306440" evidence="2">
    <location>
        <begin position="21"/>
        <end position="480"/>
    </location>
</feature>
<evidence type="ECO:0000256" key="2">
    <source>
        <dbReference type="SAM" id="SignalP"/>
    </source>
</evidence>
<name>A0A9P9EH21_9HYPO</name>
<evidence type="ECO:0000313" key="4">
    <source>
        <dbReference type="Proteomes" id="UP000738349"/>
    </source>
</evidence>
<feature type="compositionally biased region" description="Polar residues" evidence="1">
    <location>
        <begin position="82"/>
        <end position="98"/>
    </location>
</feature>